<dbReference type="SUPFAM" id="SSF55159">
    <property type="entry name" value="eIF1-like"/>
    <property type="match status" value="1"/>
</dbReference>
<dbReference type="AlphaFoldDB" id="A0A916NDA3"/>
<feature type="domain" description="SUI1" evidence="4">
    <location>
        <begin position="36"/>
        <end position="102"/>
    </location>
</feature>
<evidence type="ECO:0000313" key="5">
    <source>
        <dbReference type="EMBL" id="CAG5009555.1"/>
    </source>
</evidence>
<comment type="similarity">
    <text evidence="1">Belongs to the SUI1 family.</text>
</comment>
<dbReference type="InterPro" id="IPR050318">
    <property type="entry name" value="DENR/SUI1_TIF"/>
</dbReference>
<dbReference type="GO" id="GO:0003729">
    <property type="term" value="F:mRNA binding"/>
    <property type="evidence" value="ECO:0007669"/>
    <property type="project" value="TreeGrafter"/>
</dbReference>
<dbReference type="GO" id="GO:0003743">
    <property type="term" value="F:translation initiation factor activity"/>
    <property type="evidence" value="ECO:0007669"/>
    <property type="project" value="InterPro"/>
</dbReference>
<comment type="caution">
    <text evidence="5">The sequence shown here is derived from an EMBL/GenBank/DDBJ whole genome shotgun (WGS) entry which is preliminary data.</text>
</comment>
<accession>A0A916NDA3</accession>
<dbReference type="RefSeq" id="WP_215240893.1">
    <property type="nucleotide sequence ID" value="NZ_CAJRAF010000002.1"/>
</dbReference>
<evidence type="ECO:0000256" key="1">
    <source>
        <dbReference type="ARBA" id="ARBA00005422"/>
    </source>
</evidence>
<dbReference type="InterPro" id="IPR005872">
    <property type="entry name" value="SUI1_arc_bac"/>
</dbReference>
<keyword evidence="6" id="KW-1185">Reference proteome</keyword>
<dbReference type="Pfam" id="PF01253">
    <property type="entry name" value="SUI1"/>
    <property type="match status" value="1"/>
</dbReference>
<proteinExistence type="inferred from homology"/>
<evidence type="ECO:0000313" key="6">
    <source>
        <dbReference type="Proteomes" id="UP000680038"/>
    </source>
</evidence>
<protein>
    <recommendedName>
        <fullName evidence="4">SUI1 domain-containing protein</fullName>
    </recommendedName>
</protein>
<dbReference type="EMBL" id="CAJRAF010000002">
    <property type="protein sequence ID" value="CAG5009555.1"/>
    <property type="molecule type" value="Genomic_DNA"/>
</dbReference>
<dbReference type="PROSITE" id="PS50296">
    <property type="entry name" value="SUI1"/>
    <property type="match status" value="1"/>
</dbReference>
<dbReference type="PANTHER" id="PTHR12789">
    <property type="entry name" value="DENSITY-REGULATED PROTEIN HOMOLOG"/>
    <property type="match status" value="1"/>
</dbReference>
<dbReference type="CDD" id="cd11567">
    <property type="entry name" value="YciH_like"/>
    <property type="match status" value="1"/>
</dbReference>
<dbReference type="PIRSF" id="PIRSF037511">
    <property type="entry name" value="Transl_init_SUI1_pro"/>
    <property type="match status" value="1"/>
</dbReference>
<evidence type="ECO:0000256" key="3">
    <source>
        <dbReference type="ARBA" id="ARBA00022917"/>
    </source>
</evidence>
<sequence length="110" mass="12025">MSKKNRSGIVYSTNPEFEFSDNEDDIQTLPPTQQDLRIWLERKGGGKVTTAVKGFTGTLADLETLGKLLKNLCGSGGTVKDQEVQIQGDHRDKVIAWLLSKGYKAKKAGG</sequence>
<dbReference type="Gene3D" id="3.30.780.10">
    <property type="entry name" value="SUI1-like domain"/>
    <property type="match status" value="1"/>
</dbReference>
<keyword evidence="2" id="KW-0810">Translation regulation</keyword>
<evidence type="ECO:0000259" key="4">
    <source>
        <dbReference type="PROSITE" id="PS50296"/>
    </source>
</evidence>
<dbReference type="InterPro" id="IPR001950">
    <property type="entry name" value="SUI1"/>
</dbReference>
<keyword evidence="3" id="KW-0648">Protein biosynthesis</keyword>
<reference evidence="5" key="1">
    <citation type="submission" date="2021-04" db="EMBL/GenBank/DDBJ databases">
        <authorList>
            <person name="Rodrigo-Torres L."/>
            <person name="Arahal R. D."/>
            <person name="Lucena T."/>
        </authorList>
    </citation>
    <scope>NUCLEOTIDE SEQUENCE</scope>
    <source>
        <strain evidence="5">CECT 9275</strain>
    </source>
</reference>
<dbReference type="GO" id="GO:0002188">
    <property type="term" value="P:translation reinitiation"/>
    <property type="evidence" value="ECO:0007669"/>
    <property type="project" value="TreeGrafter"/>
</dbReference>
<gene>
    <name evidence="5" type="ORF">DYBT9275_04524</name>
</gene>
<dbReference type="InterPro" id="IPR036877">
    <property type="entry name" value="SUI1_dom_sf"/>
</dbReference>
<dbReference type="PANTHER" id="PTHR12789:SF0">
    <property type="entry name" value="DENSITY-REGULATED PROTEIN"/>
    <property type="match status" value="1"/>
</dbReference>
<name>A0A916NDA3_9BACT</name>
<organism evidence="5 6">
    <name type="scientific">Dyadobacter helix</name>
    <dbReference type="NCBI Taxonomy" id="2822344"/>
    <lineage>
        <taxon>Bacteria</taxon>
        <taxon>Pseudomonadati</taxon>
        <taxon>Bacteroidota</taxon>
        <taxon>Cytophagia</taxon>
        <taxon>Cytophagales</taxon>
        <taxon>Spirosomataceae</taxon>
        <taxon>Dyadobacter</taxon>
    </lineage>
</organism>
<evidence type="ECO:0000256" key="2">
    <source>
        <dbReference type="ARBA" id="ARBA00022845"/>
    </source>
</evidence>
<dbReference type="Proteomes" id="UP000680038">
    <property type="component" value="Unassembled WGS sequence"/>
</dbReference>
<dbReference type="GO" id="GO:0006417">
    <property type="term" value="P:regulation of translation"/>
    <property type="evidence" value="ECO:0007669"/>
    <property type="project" value="UniProtKB-KW"/>
</dbReference>
<dbReference type="GO" id="GO:0001731">
    <property type="term" value="P:formation of translation preinitiation complex"/>
    <property type="evidence" value="ECO:0007669"/>
    <property type="project" value="TreeGrafter"/>
</dbReference>